<evidence type="ECO:0000313" key="3">
    <source>
        <dbReference type="Proteomes" id="UP000663419"/>
    </source>
</evidence>
<evidence type="ECO:0008006" key="4">
    <source>
        <dbReference type="Google" id="ProtNLM"/>
    </source>
</evidence>
<sequence length="65" mass="7282">MGEICWQRTAFNIMILTVIFTQLNHVRVEPPGRCGGTCCGTWPERLIPCRVAYEFHTVLVEGSGS</sequence>
<name>A0A8A1L426_AJEC8</name>
<accession>A0A8A1L426</accession>
<dbReference type="VEuPathDB" id="FungiDB:I7I53_08743"/>
<keyword evidence="1" id="KW-0732">Signal</keyword>
<dbReference type="EMBL" id="CP069102">
    <property type="protein sequence ID" value="QSS48676.1"/>
    <property type="molecule type" value="Genomic_DNA"/>
</dbReference>
<feature type="chain" id="PRO_5034718113" description="Secreted protein" evidence="1">
    <location>
        <begin position="29"/>
        <end position="65"/>
    </location>
</feature>
<gene>
    <name evidence="2" type="ORF">I7I53_08743</name>
</gene>
<evidence type="ECO:0000256" key="1">
    <source>
        <dbReference type="SAM" id="SignalP"/>
    </source>
</evidence>
<protein>
    <recommendedName>
        <fullName evidence="4">Secreted protein</fullName>
    </recommendedName>
</protein>
<proteinExistence type="predicted"/>
<reference evidence="2" key="1">
    <citation type="submission" date="2021-01" db="EMBL/GenBank/DDBJ databases">
        <title>Chromosome-level genome assembly of a human fungal pathogen reveals clustering of transcriptionally co-regulated genes.</title>
        <authorList>
            <person name="Voorhies M."/>
            <person name="Cohen S."/>
            <person name="Shea T.P."/>
            <person name="Petrus S."/>
            <person name="Munoz J.F."/>
            <person name="Poplawski S."/>
            <person name="Goldman W.E."/>
            <person name="Michael T."/>
            <person name="Cuomo C.A."/>
            <person name="Sil A."/>
            <person name="Beyhan S."/>
        </authorList>
    </citation>
    <scope>NUCLEOTIDE SEQUENCE</scope>
    <source>
        <strain evidence="2">H88</strain>
    </source>
</reference>
<organism evidence="2 3">
    <name type="scientific">Ajellomyces capsulatus (strain H88)</name>
    <name type="common">Darling's disease fungus</name>
    <name type="synonym">Histoplasma capsulatum</name>
    <dbReference type="NCBI Taxonomy" id="544711"/>
    <lineage>
        <taxon>Eukaryota</taxon>
        <taxon>Fungi</taxon>
        <taxon>Dikarya</taxon>
        <taxon>Ascomycota</taxon>
        <taxon>Pezizomycotina</taxon>
        <taxon>Eurotiomycetes</taxon>
        <taxon>Eurotiomycetidae</taxon>
        <taxon>Onygenales</taxon>
        <taxon>Ajellomycetaceae</taxon>
        <taxon>Histoplasma</taxon>
    </lineage>
</organism>
<evidence type="ECO:0000313" key="2">
    <source>
        <dbReference type="EMBL" id="QSS48676.1"/>
    </source>
</evidence>
<dbReference type="Proteomes" id="UP000663419">
    <property type="component" value="Chromosome 1"/>
</dbReference>
<feature type="signal peptide" evidence="1">
    <location>
        <begin position="1"/>
        <end position="28"/>
    </location>
</feature>
<dbReference type="AlphaFoldDB" id="A0A8A1L426"/>